<sequence>MASASRLFVLYFVMMVFVVQMYLEAADVGASTAAGLQTNGMNRSLLQTIDCNAACGQRCKEASRHKVCLRACGTCCAKCNCVPPGTSGNKDVCPCYASLKTHGNKPKCP</sequence>
<feature type="chain" id="PRO_5002741115" evidence="2">
    <location>
        <begin position="26"/>
        <end position="109"/>
    </location>
</feature>
<dbReference type="EMBL" id="EF081752">
    <property type="protein sequence ID" value="ABK21133.1"/>
    <property type="molecule type" value="mRNA"/>
</dbReference>
<reference evidence="3" key="1">
    <citation type="journal article" date="2008" name="BMC Genomics">
        <title>A conifer genomics resource of 200,000 spruce (Picea spp.) ESTs and 6,464 high-quality, sequence-finished full-length cDNAs for Sitka spruce (Picea sitchensis).</title>
        <authorList>
            <person name="Ralph S.G."/>
            <person name="Chun H.J."/>
            <person name="Kolosova N."/>
            <person name="Cooper D."/>
            <person name="Oddy C."/>
            <person name="Ritland C.E."/>
            <person name="Kirkpatrick R."/>
            <person name="Moore R."/>
            <person name="Barber S."/>
            <person name="Holt R.A."/>
            <person name="Jones S.J."/>
            <person name="Marra M.A."/>
            <person name="Douglas C.J."/>
            <person name="Ritland K."/>
            <person name="Bohlmann J."/>
        </authorList>
    </citation>
    <scope>NUCLEOTIDE SEQUENCE</scope>
    <source>
        <tissue evidence="3">Bark</tissue>
    </source>
</reference>
<protein>
    <submittedName>
        <fullName evidence="3">Uncharacterized protein</fullName>
    </submittedName>
</protein>
<evidence type="ECO:0000313" key="3">
    <source>
        <dbReference type="EMBL" id="ABK21133.1"/>
    </source>
</evidence>
<name>A9NKH2_PICSI</name>
<organism evidence="3">
    <name type="scientific">Picea sitchensis</name>
    <name type="common">Sitka spruce</name>
    <name type="synonym">Pinus sitchensis</name>
    <dbReference type="NCBI Taxonomy" id="3332"/>
    <lineage>
        <taxon>Eukaryota</taxon>
        <taxon>Viridiplantae</taxon>
        <taxon>Streptophyta</taxon>
        <taxon>Embryophyta</taxon>
        <taxon>Tracheophyta</taxon>
        <taxon>Spermatophyta</taxon>
        <taxon>Pinopsida</taxon>
        <taxon>Pinidae</taxon>
        <taxon>Conifers I</taxon>
        <taxon>Pinales</taxon>
        <taxon>Pinaceae</taxon>
        <taxon>Picea</taxon>
    </lineage>
</organism>
<dbReference type="Pfam" id="PF02704">
    <property type="entry name" value="GASA"/>
    <property type="match status" value="1"/>
</dbReference>
<dbReference type="PANTHER" id="PTHR23201">
    <property type="entry name" value="EXTENSIN, PROLINE-RICH PROTEIN"/>
    <property type="match status" value="1"/>
</dbReference>
<dbReference type="AlphaFoldDB" id="A9NKH2"/>
<proteinExistence type="evidence at transcript level"/>
<evidence type="ECO:0000256" key="1">
    <source>
        <dbReference type="ARBA" id="ARBA00010582"/>
    </source>
</evidence>
<dbReference type="PANTHER" id="PTHR23201:SF12">
    <property type="entry name" value="OS05G0432200 PROTEIN"/>
    <property type="match status" value="1"/>
</dbReference>
<comment type="similarity">
    <text evidence="1">Belongs to the GASA family.</text>
</comment>
<accession>A9NKH2</accession>
<feature type="signal peptide" evidence="2">
    <location>
        <begin position="1"/>
        <end position="25"/>
    </location>
</feature>
<evidence type="ECO:0000256" key="2">
    <source>
        <dbReference type="SAM" id="SignalP"/>
    </source>
</evidence>
<dbReference type="InterPro" id="IPR003854">
    <property type="entry name" value="GASA"/>
</dbReference>
<keyword evidence="2" id="KW-0732">Signal</keyword>